<dbReference type="PANTHER" id="PTHR43433:SF5">
    <property type="entry name" value="AB HYDROLASE-1 DOMAIN-CONTAINING PROTEIN"/>
    <property type="match status" value="1"/>
</dbReference>
<dbReference type="Gene3D" id="3.40.50.1820">
    <property type="entry name" value="alpha/beta hydrolase"/>
    <property type="match status" value="1"/>
</dbReference>
<dbReference type="InterPro" id="IPR050471">
    <property type="entry name" value="AB_hydrolase"/>
</dbReference>
<proteinExistence type="predicted"/>
<evidence type="ECO:0000259" key="1">
    <source>
        <dbReference type="Pfam" id="PF00561"/>
    </source>
</evidence>
<gene>
    <name evidence="2" type="ORF">FTO68_11080</name>
</gene>
<dbReference type="InterPro" id="IPR000073">
    <property type="entry name" value="AB_hydrolase_1"/>
</dbReference>
<feature type="domain" description="AB hydrolase-1" evidence="1">
    <location>
        <begin position="93"/>
        <end position="338"/>
    </location>
</feature>
<dbReference type="Pfam" id="PF00561">
    <property type="entry name" value="Abhydrolase_1"/>
    <property type="match status" value="1"/>
</dbReference>
<name>A0ABD4TQD9_9EURY</name>
<organism evidence="2 3">
    <name type="scientific">Methanocalculus taiwanensis</name>
    <dbReference type="NCBI Taxonomy" id="106207"/>
    <lineage>
        <taxon>Archaea</taxon>
        <taxon>Methanobacteriati</taxon>
        <taxon>Methanobacteriota</taxon>
        <taxon>Stenosarchaea group</taxon>
        <taxon>Methanomicrobia</taxon>
        <taxon>Methanomicrobiales</taxon>
        <taxon>Methanocalculaceae</taxon>
        <taxon>Methanocalculus</taxon>
    </lineage>
</organism>
<dbReference type="PRINTS" id="PR00111">
    <property type="entry name" value="ABHYDROLASE"/>
</dbReference>
<keyword evidence="2" id="KW-0378">Hydrolase</keyword>
<accession>A0ABD4TQD9</accession>
<comment type="caution">
    <text evidence="2">The sequence shown here is derived from an EMBL/GenBank/DDBJ whole genome shotgun (WGS) entry which is preliminary data.</text>
</comment>
<dbReference type="GO" id="GO:0016787">
    <property type="term" value="F:hydrolase activity"/>
    <property type="evidence" value="ECO:0007669"/>
    <property type="project" value="UniProtKB-KW"/>
</dbReference>
<dbReference type="EMBL" id="VOTZ01000035">
    <property type="protein sequence ID" value="MCQ1539520.1"/>
    <property type="molecule type" value="Genomic_DNA"/>
</dbReference>
<dbReference type="InterPro" id="IPR029058">
    <property type="entry name" value="AB_hydrolase_fold"/>
</dbReference>
<keyword evidence="3" id="KW-1185">Reference proteome</keyword>
<dbReference type="AlphaFoldDB" id="A0ABD4TQD9"/>
<dbReference type="Proteomes" id="UP001524383">
    <property type="component" value="Unassembled WGS sequence"/>
</dbReference>
<dbReference type="RefSeq" id="WP_255333489.1">
    <property type="nucleotide sequence ID" value="NZ_VOTZ01000035.1"/>
</dbReference>
<reference evidence="2 3" key="1">
    <citation type="submission" date="2019-08" db="EMBL/GenBank/DDBJ databases">
        <authorList>
            <person name="Chen S.-C."/>
            <person name="Lai M.-C."/>
            <person name="You Y.-T."/>
        </authorList>
    </citation>
    <scope>NUCLEOTIDE SEQUENCE [LARGE SCALE GENOMIC DNA]</scope>
    <source>
        <strain evidence="2 3">P2F9704a</strain>
    </source>
</reference>
<sequence length="350" mass="38105">MQYTSPRSLPVFVLISLIIAFIGAAGCVGSLDTTAPDHTTSPPSADNTSTYIITTDGIPLRYAIHGKTHTAIHEATQNATNGQGSGQDGERQPPIVFVLGYGMTLDEWPGRMISHLSESRRVILYNHRGVSGVKNPDVPFTIRQGAIDLHDVILQLAGENEKYGAGIVDNCTDPLVDIVGYSMGGMIALEYAVMYPDSVNRLILLNTDCGGAERVQAEEWVMEWMSQTLETPEENLDRAGSVLLTESFRTANPDPFTWFVDFGEVADPVAVQEQFIAFRSWKGVYADLPAIHARTLLITGDQDIVIPPENAVIIADQIPNATLIIRKGQAHGMIFVEPVEIAGIIEDFLG</sequence>
<dbReference type="SUPFAM" id="SSF53474">
    <property type="entry name" value="alpha/beta-Hydrolases"/>
    <property type="match status" value="1"/>
</dbReference>
<dbReference type="PROSITE" id="PS51257">
    <property type="entry name" value="PROKAR_LIPOPROTEIN"/>
    <property type="match status" value="1"/>
</dbReference>
<protein>
    <submittedName>
        <fullName evidence="2">Alpha/beta hydrolase</fullName>
    </submittedName>
</protein>
<dbReference type="PANTHER" id="PTHR43433">
    <property type="entry name" value="HYDROLASE, ALPHA/BETA FOLD FAMILY PROTEIN"/>
    <property type="match status" value="1"/>
</dbReference>
<evidence type="ECO:0000313" key="2">
    <source>
        <dbReference type="EMBL" id="MCQ1539520.1"/>
    </source>
</evidence>
<evidence type="ECO:0000313" key="3">
    <source>
        <dbReference type="Proteomes" id="UP001524383"/>
    </source>
</evidence>